<dbReference type="Pfam" id="PF00263">
    <property type="entry name" value="Secretin"/>
    <property type="match status" value="1"/>
</dbReference>
<dbReference type="PANTHER" id="PTHR30332:SF24">
    <property type="entry name" value="SECRETIN GSPD-RELATED"/>
    <property type="match status" value="1"/>
</dbReference>
<keyword evidence="2" id="KW-0732">Signal</keyword>
<reference evidence="5" key="1">
    <citation type="submission" date="2013-08" db="EMBL/GenBank/DDBJ databases">
        <authorList>
            <person name="Mendez C."/>
            <person name="Richter M."/>
            <person name="Ferrer M."/>
            <person name="Sanchez J."/>
        </authorList>
    </citation>
    <scope>NUCLEOTIDE SEQUENCE</scope>
</reference>
<sequence>VRLQLKQTISALTNASQLIGTIAVGPTTTKRATTTTLTIASGQTIVIGGLISSVVTKNKSTIPWLGDIPVLGYLFSNTTNEKQ</sequence>
<feature type="non-terminal residue" evidence="5">
    <location>
        <position position="83"/>
    </location>
</feature>
<evidence type="ECO:0000313" key="5">
    <source>
        <dbReference type="EMBL" id="EQD71261.1"/>
    </source>
</evidence>
<feature type="domain" description="Type II/III secretion system secretin-like" evidence="4">
    <location>
        <begin position="1"/>
        <end position="83"/>
    </location>
</feature>
<gene>
    <name evidence="5" type="ORF">B1A_05871</name>
</gene>
<feature type="non-terminal residue" evidence="5">
    <location>
        <position position="1"/>
    </location>
</feature>
<evidence type="ECO:0000259" key="4">
    <source>
        <dbReference type="Pfam" id="PF00263"/>
    </source>
</evidence>
<organism evidence="5">
    <name type="scientific">mine drainage metagenome</name>
    <dbReference type="NCBI Taxonomy" id="410659"/>
    <lineage>
        <taxon>unclassified sequences</taxon>
        <taxon>metagenomes</taxon>
        <taxon>ecological metagenomes</taxon>
    </lineage>
</organism>
<dbReference type="GO" id="GO:0016020">
    <property type="term" value="C:membrane"/>
    <property type="evidence" value="ECO:0007669"/>
    <property type="project" value="UniProtKB-SubCell"/>
</dbReference>
<name>T1BEA1_9ZZZZ</name>
<keyword evidence="3" id="KW-0472">Membrane</keyword>
<dbReference type="GO" id="GO:0009306">
    <property type="term" value="P:protein secretion"/>
    <property type="evidence" value="ECO:0007669"/>
    <property type="project" value="InterPro"/>
</dbReference>
<protein>
    <submittedName>
        <fullName evidence="5">Type II and III secretion system domain protein</fullName>
    </submittedName>
</protein>
<proteinExistence type="predicted"/>
<dbReference type="PANTHER" id="PTHR30332">
    <property type="entry name" value="PROBABLE GENERAL SECRETION PATHWAY PROTEIN D"/>
    <property type="match status" value="1"/>
</dbReference>
<dbReference type="PROSITE" id="PS00875">
    <property type="entry name" value="T2SP_D"/>
    <property type="match status" value="1"/>
</dbReference>
<dbReference type="EMBL" id="AUZX01004283">
    <property type="protein sequence ID" value="EQD71261.1"/>
    <property type="molecule type" value="Genomic_DNA"/>
</dbReference>
<dbReference type="InterPro" id="IPR004846">
    <property type="entry name" value="T2SS/T3SS_dom"/>
</dbReference>
<comment type="caution">
    <text evidence="5">The sequence shown here is derived from an EMBL/GenBank/DDBJ whole genome shotgun (WGS) entry which is preliminary data.</text>
</comment>
<dbReference type="InterPro" id="IPR004845">
    <property type="entry name" value="T2SS_GspD_CS"/>
</dbReference>
<dbReference type="GO" id="GO:0015627">
    <property type="term" value="C:type II protein secretion system complex"/>
    <property type="evidence" value="ECO:0007669"/>
    <property type="project" value="TreeGrafter"/>
</dbReference>
<dbReference type="InterPro" id="IPR050810">
    <property type="entry name" value="Bact_Secretion_Sys_Channel"/>
</dbReference>
<evidence type="ECO:0000256" key="1">
    <source>
        <dbReference type="ARBA" id="ARBA00004370"/>
    </source>
</evidence>
<dbReference type="AlphaFoldDB" id="T1BEA1"/>
<comment type="subcellular location">
    <subcellularLocation>
        <location evidence="1">Membrane</location>
    </subcellularLocation>
</comment>
<evidence type="ECO:0000256" key="2">
    <source>
        <dbReference type="ARBA" id="ARBA00022729"/>
    </source>
</evidence>
<reference evidence="5" key="2">
    <citation type="journal article" date="2014" name="ISME J.">
        <title>Microbial stratification in low pH oxic and suboxic macroscopic growths along an acid mine drainage.</title>
        <authorList>
            <person name="Mendez-Garcia C."/>
            <person name="Mesa V."/>
            <person name="Sprenger R.R."/>
            <person name="Richter M."/>
            <person name="Diez M.S."/>
            <person name="Solano J."/>
            <person name="Bargiela R."/>
            <person name="Golyshina O.V."/>
            <person name="Manteca A."/>
            <person name="Ramos J.L."/>
            <person name="Gallego J.R."/>
            <person name="Llorente I."/>
            <person name="Martins Dos Santos V.A."/>
            <person name="Jensen O.N."/>
            <person name="Pelaez A.I."/>
            <person name="Sanchez J."/>
            <person name="Ferrer M."/>
        </authorList>
    </citation>
    <scope>NUCLEOTIDE SEQUENCE</scope>
</reference>
<accession>T1BEA1</accession>
<evidence type="ECO:0000256" key="3">
    <source>
        <dbReference type="ARBA" id="ARBA00023136"/>
    </source>
</evidence>